<evidence type="ECO:0000256" key="1">
    <source>
        <dbReference type="ARBA" id="ARBA00006192"/>
    </source>
</evidence>
<protein>
    <recommendedName>
        <fullName evidence="7">Pentatricopeptide repeat-containing protein</fullName>
    </recommendedName>
</protein>
<reference evidence="5" key="1">
    <citation type="submission" date="2022-08" db="EMBL/GenBank/DDBJ databases">
        <title>A Global Phylogenomic Analysis of the Shiitake Genus Lentinula.</title>
        <authorList>
            <consortium name="DOE Joint Genome Institute"/>
            <person name="Sierra-Patev S."/>
            <person name="Min B."/>
            <person name="Naranjo-Ortiz M."/>
            <person name="Looney B."/>
            <person name="Konkel Z."/>
            <person name="Slot J.C."/>
            <person name="Sakamoto Y."/>
            <person name="Steenwyk J.L."/>
            <person name="Rokas A."/>
            <person name="Carro J."/>
            <person name="Camarero S."/>
            <person name="Ferreira P."/>
            <person name="Molpeceres G."/>
            <person name="Ruiz-Duenas F.J."/>
            <person name="Serrano A."/>
            <person name="Henrissat B."/>
            <person name="Drula E."/>
            <person name="Hughes K.W."/>
            <person name="Mata J.L."/>
            <person name="Ishikawa N.K."/>
            <person name="Vargas-Isla R."/>
            <person name="Ushijima S."/>
            <person name="Smith C.A."/>
            <person name="Ahrendt S."/>
            <person name="Andreopoulos W."/>
            <person name="He G."/>
            <person name="Labutti K."/>
            <person name="Lipzen A."/>
            <person name="Ng V."/>
            <person name="Riley R."/>
            <person name="Sandor L."/>
            <person name="Barry K."/>
            <person name="Martinez A.T."/>
            <person name="Xiao Y."/>
            <person name="Gibbons J.G."/>
            <person name="Terashima K."/>
            <person name="Grigoriev I.V."/>
            <person name="Hibbett D.S."/>
        </authorList>
    </citation>
    <scope>NUCLEOTIDE SEQUENCE</scope>
    <source>
        <strain evidence="5">JLM2183</strain>
    </source>
</reference>
<gene>
    <name evidence="5" type="ORF">J3R30DRAFT_3283641</name>
</gene>
<accession>A0A9W9ANT7</accession>
<dbReference type="OrthoDB" id="185373at2759"/>
<comment type="subunit">
    <text evidence="4">Binds to mitochondrial small subunit 15S rRNA.</text>
</comment>
<comment type="function">
    <text evidence="3">Regulates mitochondrial small subunit maturation by controlling 15S rRNA 5'-end processing. Localizes to the 5' precursor of the 15S rRNA in a position that is subsequently occupied by mS47 in the mature yeast mtSSU. Uses structure and sequence-specific RNA recognition, binding to a single-stranded region of the precursor and specifically recognizing bases -6 to -1. The exchange of Ccm1 for mS47 is coupled to the irreversible removal of precursor rRNA that is accompanied by conformational changes of the mitoribosomal proteins uS5m and mS26. These conformational changes signal completion of 5'-end rRNA processing through protection of the mature 5'-end of the 15S rRNA and stabilization of mS47. The removal of the 5' precursor together with the dissociation of Ccm1 may be catalyzed by the 5'-3' exoribonuclease Pet127. Involved in the specific removal of group I introns in mitochondrial encoded transcripts.</text>
</comment>
<proteinExistence type="inferred from homology"/>
<dbReference type="PANTHER" id="PTHR47936">
    <property type="entry name" value="PPR_LONG DOMAIN-CONTAINING PROTEIN"/>
    <property type="match status" value="1"/>
</dbReference>
<comment type="similarity">
    <text evidence="1">Belongs to the CCM1 family.</text>
</comment>
<dbReference type="Proteomes" id="UP001150266">
    <property type="component" value="Unassembled WGS sequence"/>
</dbReference>
<keyword evidence="2" id="KW-0677">Repeat</keyword>
<evidence type="ECO:0008006" key="7">
    <source>
        <dbReference type="Google" id="ProtNLM"/>
    </source>
</evidence>
<sequence length="622" mass="70573">MASVYDLSPTFETHTIIIRALIQKGTFQSVKLWLEHMPKKPGSVKPTIGHYHLVLEAGPRFCTFKNMMQLVRDMSQRGCEPTDDTFKLLAQARWLTTARVSRIPLPSDLTPIFQHMKEIGFPYNTAVADMLHVMYLDKQRFRYAEEILALYNETYSDLLTPDQSWESEWILRLSVAVKEGGVASGLKLIPKYVEEGGKPSVRTLGVFMQRITRFEHLCSVRDQLDVAPSREQWSMLLLQCVKRGNISEMLDCYNQVRGEGVMPTASAISRLVQSVLASSLTDAVDTSLKIFYDFTSSLPDRCDLLARETQRSLADMFYALIREVSQRSDEYAPLKESILREAEAHNVPLQSASAYLTAMSMSSAHSEGDAMEAYRESKHILDESGYLTVLDILSRISWSDRMEPQVPNISFYFEVVKDMKAARFSISTTVYLILLRSLRQLASRTSKSIGFLHLRRDAVAATRQTHDLITLDSSITPNTGLWNALLDNYRRLESFPDALRVWDTMYISRTFDRASVNIILTACREAGGVDMARLIKTKLEKTGFVFDNYNWKAWIACLCDAGRMNDALRDMCTIVKNPDPEMAHIILGRLKPEIKVKVMVAIQKHQPKLHDALVQEAPAASI</sequence>
<evidence type="ECO:0000313" key="6">
    <source>
        <dbReference type="Proteomes" id="UP001150266"/>
    </source>
</evidence>
<evidence type="ECO:0000313" key="5">
    <source>
        <dbReference type="EMBL" id="KAJ4485832.1"/>
    </source>
</evidence>
<dbReference type="PANTHER" id="PTHR47936:SF1">
    <property type="entry name" value="PENTATRICOPEPTIDE REPEAT-CONTAINING PROTEIN GUN1, CHLOROPLASTIC"/>
    <property type="match status" value="1"/>
</dbReference>
<name>A0A9W9ANT7_9AGAR</name>
<dbReference type="InterPro" id="IPR011990">
    <property type="entry name" value="TPR-like_helical_dom_sf"/>
</dbReference>
<comment type="caution">
    <text evidence="5">The sequence shown here is derived from an EMBL/GenBank/DDBJ whole genome shotgun (WGS) entry which is preliminary data.</text>
</comment>
<evidence type="ECO:0000256" key="4">
    <source>
        <dbReference type="ARBA" id="ARBA00044511"/>
    </source>
</evidence>
<dbReference type="Gene3D" id="1.25.40.10">
    <property type="entry name" value="Tetratricopeptide repeat domain"/>
    <property type="match status" value="3"/>
</dbReference>
<dbReference type="GO" id="GO:0031930">
    <property type="term" value="P:mitochondria-nucleus signaling pathway"/>
    <property type="evidence" value="ECO:0007669"/>
    <property type="project" value="TreeGrafter"/>
</dbReference>
<evidence type="ECO:0000256" key="2">
    <source>
        <dbReference type="ARBA" id="ARBA00022737"/>
    </source>
</evidence>
<keyword evidence="6" id="KW-1185">Reference proteome</keyword>
<dbReference type="AlphaFoldDB" id="A0A9W9ANT7"/>
<dbReference type="EMBL" id="JAOTPV010000003">
    <property type="protein sequence ID" value="KAJ4485832.1"/>
    <property type="molecule type" value="Genomic_DNA"/>
</dbReference>
<organism evidence="5 6">
    <name type="scientific">Lentinula aciculospora</name>
    <dbReference type="NCBI Taxonomy" id="153920"/>
    <lineage>
        <taxon>Eukaryota</taxon>
        <taxon>Fungi</taxon>
        <taxon>Dikarya</taxon>
        <taxon>Basidiomycota</taxon>
        <taxon>Agaricomycotina</taxon>
        <taxon>Agaricomycetes</taxon>
        <taxon>Agaricomycetidae</taxon>
        <taxon>Agaricales</taxon>
        <taxon>Marasmiineae</taxon>
        <taxon>Omphalotaceae</taxon>
        <taxon>Lentinula</taxon>
    </lineage>
</organism>
<evidence type="ECO:0000256" key="3">
    <source>
        <dbReference type="ARBA" id="ARBA00044493"/>
    </source>
</evidence>